<dbReference type="EMBL" id="JAEPRB010000902">
    <property type="protein sequence ID" value="KAG2210690.1"/>
    <property type="molecule type" value="Genomic_DNA"/>
</dbReference>
<name>A0A8H7RHU8_9FUNG</name>
<reference evidence="2 3" key="1">
    <citation type="submission" date="2020-12" db="EMBL/GenBank/DDBJ databases">
        <title>Metabolic potential, ecology and presence of endohyphal bacteria is reflected in genomic diversity of Mucoromycotina.</title>
        <authorList>
            <person name="Muszewska A."/>
            <person name="Okrasinska A."/>
            <person name="Steczkiewicz K."/>
            <person name="Drgas O."/>
            <person name="Orlowska M."/>
            <person name="Perlinska-Lenart U."/>
            <person name="Aleksandrzak-Piekarczyk T."/>
            <person name="Szatraj K."/>
            <person name="Zielenkiewicz U."/>
            <person name="Pilsyk S."/>
            <person name="Malc E."/>
            <person name="Mieczkowski P."/>
            <person name="Kruszewska J.S."/>
            <person name="Biernat P."/>
            <person name="Pawlowska J."/>
        </authorList>
    </citation>
    <scope>NUCLEOTIDE SEQUENCE [LARGE SCALE GENOMIC DNA]</scope>
    <source>
        <strain evidence="2 3">CBS 142.35</strain>
    </source>
</reference>
<sequence>MVAERKSTLDALARKLQEADAKAVLDRYFIDLKLCEDDWATNHMLGEGWNNRKTTEQVDHERSTTDQQDSMTPSSSLLSPDSNSMGPEEPRNVVSDRRNT</sequence>
<gene>
    <name evidence="2" type="ORF">INT45_013743</name>
</gene>
<comment type="caution">
    <text evidence="2">The sequence shown here is derived from an EMBL/GenBank/DDBJ whole genome shotgun (WGS) entry which is preliminary data.</text>
</comment>
<organism evidence="2 3">
    <name type="scientific">Circinella minor</name>
    <dbReference type="NCBI Taxonomy" id="1195481"/>
    <lineage>
        <taxon>Eukaryota</taxon>
        <taxon>Fungi</taxon>
        <taxon>Fungi incertae sedis</taxon>
        <taxon>Mucoromycota</taxon>
        <taxon>Mucoromycotina</taxon>
        <taxon>Mucoromycetes</taxon>
        <taxon>Mucorales</taxon>
        <taxon>Lichtheimiaceae</taxon>
        <taxon>Circinella</taxon>
    </lineage>
</organism>
<feature type="compositionally biased region" description="Basic and acidic residues" evidence="1">
    <location>
        <begin position="53"/>
        <end position="64"/>
    </location>
</feature>
<feature type="region of interest" description="Disordered" evidence="1">
    <location>
        <begin position="43"/>
        <end position="100"/>
    </location>
</feature>
<dbReference type="AlphaFoldDB" id="A0A8H7RHU8"/>
<protein>
    <submittedName>
        <fullName evidence="2">Uncharacterized protein</fullName>
    </submittedName>
</protein>
<evidence type="ECO:0000313" key="3">
    <source>
        <dbReference type="Proteomes" id="UP000646827"/>
    </source>
</evidence>
<dbReference type="Proteomes" id="UP000646827">
    <property type="component" value="Unassembled WGS sequence"/>
</dbReference>
<feature type="compositionally biased region" description="Basic and acidic residues" evidence="1">
    <location>
        <begin position="88"/>
        <end position="100"/>
    </location>
</feature>
<proteinExistence type="predicted"/>
<evidence type="ECO:0000313" key="2">
    <source>
        <dbReference type="EMBL" id="KAG2210690.1"/>
    </source>
</evidence>
<feature type="compositionally biased region" description="Low complexity" evidence="1">
    <location>
        <begin position="69"/>
        <end position="85"/>
    </location>
</feature>
<evidence type="ECO:0000256" key="1">
    <source>
        <dbReference type="SAM" id="MobiDB-lite"/>
    </source>
</evidence>
<keyword evidence="3" id="KW-1185">Reference proteome</keyword>
<accession>A0A8H7RHU8</accession>